<accession>A0ABP8XGS9</accession>
<protein>
    <submittedName>
        <fullName evidence="2">Uncharacterized protein</fullName>
    </submittedName>
</protein>
<feature type="compositionally biased region" description="Basic and acidic residues" evidence="1">
    <location>
        <begin position="291"/>
        <end position="310"/>
    </location>
</feature>
<reference evidence="3" key="1">
    <citation type="journal article" date="2019" name="Int. J. Syst. Evol. Microbiol.">
        <title>The Global Catalogue of Microorganisms (GCM) 10K type strain sequencing project: providing services to taxonomists for standard genome sequencing and annotation.</title>
        <authorList>
            <consortium name="The Broad Institute Genomics Platform"/>
            <consortium name="The Broad Institute Genome Sequencing Center for Infectious Disease"/>
            <person name="Wu L."/>
            <person name="Ma J."/>
        </authorList>
    </citation>
    <scope>NUCLEOTIDE SEQUENCE [LARGE SCALE GENOMIC DNA]</scope>
    <source>
        <strain evidence="3">JCM 17975</strain>
    </source>
</reference>
<name>A0ABP8XGS9_9MICO</name>
<sequence>MAERGSHLAGMDNDTSPSTRSMVTRQAGSLSLAVWHDGSEPDELGGYRQRYAYRIASTAGPGIPPVDGRDIHSGVGDDIDTTRSMGTLVNLLSAAGEAYRYDMDHPGGSENLDLFPDWVPEAAYLNSDELTMLAMELEGPAATPDTADQTAVSETPALAGDGPAWPPGRYYTVVFLQDEEGHAVVDLLEEKGADAVFEHLSQWDFGSRTLDAALFNTEVYSEVPVYQGTRVAENGPYVMTYNPGLGDVHLLREFPADIECPAWWPDRYTGITDPAGSARPATPTEPAPVSRRPDLPARPEPPRFDDGMAL</sequence>
<evidence type="ECO:0000313" key="2">
    <source>
        <dbReference type="EMBL" id="GAA4706591.1"/>
    </source>
</evidence>
<keyword evidence="3" id="KW-1185">Reference proteome</keyword>
<evidence type="ECO:0000256" key="1">
    <source>
        <dbReference type="SAM" id="MobiDB-lite"/>
    </source>
</evidence>
<dbReference type="Proteomes" id="UP001500843">
    <property type="component" value="Unassembled WGS sequence"/>
</dbReference>
<proteinExistence type="predicted"/>
<feature type="region of interest" description="Disordered" evidence="1">
    <location>
        <begin position="1"/>
        <end position="23"/>
    </location>
</feature>
<evidence type="ECO:0000313" key="3">
    <source>
        <dbReference type="Proteomes" id="UP001500843"/>
    </source>
</evidence>
<feature type="region of interest" description="Disordered" evidence="1">
    <location>
        <begin position="271"/>
        <end position="310"/>
    </location>
</feature>
<organism evidence="2 3">
    <name type="scientific">Promicromonospora umidemergens</name>
    <dbReference type="NCBI Taxonomy" id="629679"/>
    <lineage>
        <taxon>Bacteria</taxon>
        <taxon>Bacillati</taxon>
        <taxon>Actinomycetota</taxon>
        <taxon>Actinomycetes</taxon>
        <taxon>Micrococcales</taxon>
        <taxon>Promicromonosporaceae</taxon>
        <taxon>Promicromonospora</taxon>
    </lineage>
</organism>
<feature type="compositionally biased region" description="Polar residues" evidence="1">
    <location>
        <begin position="13"/>
        <end position="23"/>
    </location>
</feature>
<comment type="caution">
    <text evidence="2">The sequence shown here is derived from an EMBL/GenBank/DDBJ whole genome shotgun (WGS) entry which is preliminary data.</text>
</comment>
<dbReference type="EMBL" id="BAABHM010000012">
    <property type="protein sequence ID" value="GAA4706591.1"/>
    <property type="molecule type" value="Genomic_DNA"/>
</dbReference>
<gene>
    <name evidence="2" type="ORF">GCM10023198_30950</name>
</gene>